<feature type="transmembrane region" description="Helical" evidence="6">
    <location>
        <begin position="180"/>
        <end position="198"/>
    </location>
</feature>
<feature type="transmembrane region" description="Helical" evidence="6">
    <location>
        <begin position="328"/>
        <end position="345"/>
    </location>
</feature>
<organism evidence="7 8">
    <name type="scientific">Sporosarcina soli</name>
    <dbReference type="NCBI Taxonomy" id="334736"/>
    <lineage>
        <taxon>Bacteria</taxon>
        <taxon>Bacillati</taxon>
        <taxon>Bacillota</taxon>
        <taxon>Bacilli</taxon>
        <taxon>Bacillales</taxon>
        <taxon>Caryophanaceae</taxon>
        <taxon>Sporosarcina</taxon>
    </lineage>
</organism>
<feature type="transmembrane region" description="Helical" evidence="6">
    <location>
        <begin position="205"/>
        <end position="223"/>
    </location>
</feature>
<dbReference type="Pfam" id="PF01098">
    <property type="entry name" value="FTSW_RODA_SPOVE"/>
    <property type="match status" value="1"/>
</dbReference>
<dbReference type="PANTHER" id="PTHR30474">
    <property type="entry name" value="CELL CYCLE PROTEIN"/>
    <property type="match status" value="1"/>
</dbReference>
<keyword evidence="4 6" id="KW-1133">Transmembrane helix</keyword>
<dbReference type="InterPro" id="IPR001182">
    <property type="entry name" value="FtsW/RodA"/>
</dbReference>
<evidence type="ECO:0000256" key="1">
    <source>
        <dbReference type="ARBA" id="ARBA00004141"/>
    </source>
</evidence>
<feature type="transmembrane region" description="Helical" evidence="6">
    <location>
        <begin position="12"/>
        <end position="34"/>
    </location>
</feature>
<accession>A0ABW0TFA7</accession>
<dbReference type="PANTHER" id="PTHR30474:SF1">
    <property type="entry name" value="PEPTIDOGLYCAN GLYCOSYLTRANSFERASE MRDB"/>
    <property type="match status" value="1"/>
</dbReference>
<protein>
    <submittedName>
        <fullName evidence="7">FtsW/RodA/SpoVE family cell cycle protein</fullName>
    </submittedName>
</protein>
<dbReference type="EMBL" id="JBHSNO010000003">
    <property type="protein sequence ID" value="MFC5588071.1"/>
    <property type="molecule type" value="Genomic_DNA"/>
</dbReference>
<keyword evidence="3" id="KW-0133">Cell shape</keyword>
<reference evidence="8" key="1">
    <citation type="journal article" date="2019" name="Int. J. Syst. Evol. Microbiol.">
        <title>The Global Catalogue of Microorganisms (GCM) 10K type strain sequencing project: providing services to taxonomists for standard genome sequencing and annotation.</title>
        <authorList>
            <consortium name="The Broad Institute Genomics Platform"/>
            <consortium name="The Broad Institute Genome Sequencing Center for Infectious Disease"/>
            <person name="Wu L."/>
            <person name="Ma J."/>
        </authorList>
    </citation>
    <scope>NUCLEOTIDE SEQUENCE [LARGE SCALE GENOMIC DNA]</scope>
    <source>
        <strain evidence="8">CGMCC 4.1434</strain>
    </source>
</reference>
<dbReference type="Proteomes" id="UP001596109">
    <property type="component" value="Unassembled WGS sequence"/>
</dbReference>
<keyword evidence="2 6" id="KW-0812">Transmembrane</keyword>
<proteinExistence type="predicted"/>
<feature type="transmembrane region" description="Helical" evidence="6">
    <location>
        <begin position="54"/>
        <end position="71"/>
    </location>
</feature>
<evidence type="ECO:0000313" key="8">
    <source>
        <dbReference type="Proteomes" id="UP001596109"/>
    </source>
</evidence>
<evidence type="ECO:0000256" key="4">
    <source>
        <dbReference type="ARBA" id="ARBA00022989"/>
    </source>
</evidence>
<feature type="transmembrane region" description="Helical" evidence="6">
    <location>
        <begin position="78"/>
        <end position="96"/>
    </location>
</feature>
<evidence type="ECO:0000256" key="5">
    <source>
        <dbReference type="ARBA" id="ARBA00023136"/>
    </source>
</evidence>
<feature type="transmembrane region" description="Helical" evidence="6">
    <location>
        <begin position="298"/>
        <end position="316"/>
    </location>
</feature>
<comment type="caution">
    <text evidence="7">The sequence shown here is derived from an EMBL/GenBank/DDBJ whole genome shotgun (WGS) entry which is preliminary data.</text>
</comment>
<comment type="subcellular location">
    <subcellularLocation>
        <location evidence="1">Membrane</location>
        <topology evidence="1">Multi-pass membrane protein</topology>
    </subcellularLocation>
</comment>
<keyword evidence="8" id="KW-1185">Reference proteome</keyword>
<evidence type="ECO:0000313" key="7">
    <source>
        <dbReference type="EMBL" id="MFC5588071.1"/>
    </source>
</evidence>
<name>A0ABW0TFA7_9BACL</name>
<feature type="transmembrane region" description="Helical" evidence="6">
    <location>
        <begin position="111"/>
        <end position="134"/>
    </location>
</feature>
<keyword evidence="5 6" id="KW-0472">Membrane</keyword>
<feature type="transmembrane region" description="Helical" evidence="6">
    <location>
        <begin position="155"/>
        <end position="174"/>
    </location>
</feature>
<feature type="transmembrane region" description="Helical" evidence="6">
    <location>
        <begin position="365"/>
        <end position="383"/>
    </location>
</feature>
<evidence type="ECO:0000256" key="6">
    <source>
        <dbReference type="SAM" id="Phobius"/>
    </source>
</evidence>
<evidence type="ECO:0000256" key="2">
    <source>
        <dbReference type="ARBA" id="ARBA00022692"/>
    </source>
</evidence>
<sequence>MKIDNKQKERFDWTLAFMLLLFCLISLFAIASAQTTGQYKDMFGMPINFVPSQIQWYVVGAIIIAITMYLEPDQYKKAAWIIYGGGIFLLAVLYILPDSLALVAKRNGAKSWFHIPGLGSIQPAEFMKTFFIIGMARMITKHHEKFIEKTLKTDFLLLGKIMGVLFVPLLFIMLQPDLGTGLVFMAITAALIVVAGITWRIIVPIFAGTATIGVTLLWMALYAQQFLQDKLGFSPYQAARIYSWLDPYTYSSDEGRHLITSLNAIGSGQTFGKGYQGREVYVAESHTDFIFTTISEDWGFIGASLVICMYFFLIYHLTKITLELKDPFSTYICAGIIAMITFHVFENIGMTIQLLPITGIPLPFISYGGSSLMGNMLAIGLVFSMKFHHRTYLFSSDEED</sequence>
<evidence type="ECO:0000256" key="3">
    <source>
        <dbReference type="ARBA" id="ARBA00022960"/>
    </source>
</evidence>
<gene>
    <name evidence="7" type="ORF">ACFPRA_04080</name>
</gene>
<dbReference type="RefSeq" id="WP_381431045.1">
    <property type="nucleotide sequence ID" value="NZ_JBHSNO010000003.1"/>
</dbReference>